<dbReference type="CDD" id="cd08414">
    <property type="entry name" value="PBP2_LTTR_aromatics_like"/>
    <property type="match status" value="1"/>
</dbReference>
<accession>A0ABT2TPM5</accession>
<protein>
    <submittedName>
        <fullName evidence="6">LysR family transcriptional regulator</fullName>
    </submittedName>
</protein>
<dbReference type="Proteomes" id="UP001652442">
    <property type="component" value="Unassembled WGS sequence"/>
</dbReference>
<dbReference type="InterPro" id="IPR000847">
    <property type="entry name" value="LysR_HTH_N"/>
</dbReference>
<reference evidence="6 7" key="1">
    <citation type="journal article" date="2021" name="ISME Commun">
        <title>Automated analysis of genomic sequences facilitates high-throughput and comprehensive description of bacteria.</title>
        <authorList>
            <person name="Hitch T.C.A."/>
        </authorList>
    </citation>
    <scope>NUCLEOTIDE SEQUENCE [LARGE SCALE GENOMIC DNA]</scope>
    <source>
        <strain evidence="6 7">Sanger_109</strain>
    </source>
</reference>
<dbReference type="Pfam" id="PF03466">
    <property type="entry name" value="LysR_substrate"/>
    <property type="match status" value="1"/>
</dbReference>
<comment type="caution">
    <text evidence="6">The sequence shown here is derived from an EMBL/GenBank/DDBJ whole genome shotgun (WGS) entry which is preliminary data.</text>
</comment>
<dbReference type="PRINTS" id="PR00039">
    <property type="entry name" value="HTHLYSR"/>
</dbReference>
<dbReference type="PANTHER" id="PTHR30346:SF0">
    <property type="entry name" value="HCA OPERON TRANSCRIPTIONAL ACTIVATOR HCAR"/>
    <property type="match status" value="1"/>
</dbReference>
<comment type="similarity">
    <text evidence="1">Belongs to the LysR transcriptional regulatory family.</text>
</comment>
<feature type="domain" description="HTH lysR-type" evidence="5">
    <location>
        <begin position="1"/>
        <end position="58"/>
    </location>
</feature>
<dbReference type="InterPro" id="IPR036388">
    <property type="entry name" value="WH-like_DNA-bd_sf"/>
</dbReference>
<dbReference type="PROSITE" id="PS50931">
    <property type="entry name" value="HTH_LYSR"/>
    <property type="match status" value="1"/>
</dbReference>
<evidence type="ECO:0000256" key="4">
    <source>
        <dbReference type="ARBA" id="ARBA00023163"/>
    </source>
</evidence>
<dbReference type="Gene3D" id="3.40.190.290">
    <property type="match status" value="1"/>
</dbReference>
<evidence type="ECO:0000256" key="2">
    <source>
        <dbReference type="ARBA" id="ARBA00023015"/>
    </source>
</evidence>
<sequence>MTLRSLEYFLVVVKHLNISRAAQELYISQPALSKQIRLLEEELQVVLFDRGNHSLTLTPAGETLLSEANELFAKHTQLVNRVRAAALSTPDTLHIHHMSGSFNHQLPDWILSFQEENKNITVQIDRSSPSQIFSDLLNDKIQVGFLLSAATSCPNPLQTITLHQDQLALAVPKHHPLAHRTAIRFSEIVNETLLLLESQDAPFQHSLLPFFLYMNRGQSKNRIHYLKDMETIVALARAGSGLSFIASDYCMNTRDLHLIPISDAFPIRLCMTWNPYSMNKNTELFIQYIKEKAPDAFGSNQGTVKS</sequence>
<dbReference type="SUPFAM" id="SSF53850">
    <property type="entry name" value="Periplasmic binding protein-like II"/>
    <property type="match status" value="1"/>
</dbReference>
<evidence type="ECO:0000313" key="6">
    <source>
        <dbReference type="EMBL" id="MCU6763736.1"/>
    </source>
</evidence>
<dbReference type="Gene3D" id="1.10.10.10">
    <property type="entry name" value="Winged helix-like DNA-binding domain superfamily/Winged helix DNA-binding domain"/>
    <property type="match status" value="1"/>
</dbReference>
<keyword evidence="3" id="KW-0238">DNA-binding</keyword>
<dbReference type="InterPro" id="IPR005119">
    <property type="entry name" value="LysR_subst-bd"/>
</dbReference>
<evidence type="ECO:0000256" key="3">
    <source>
        <dbReference type="ARBA" id="ARBA00023125"/>
    </source>
</evidence>
<dbReference type="SUPFAM" id="SSF46785">
    <property type="entry name" value="Winged helix' DNA-binding domain"/>
    <property type="match status" value="1"/>
</dbReference>
<organism evidence="6 7">
    <name type="scientific">Brotonthovivens ammoniilytica</name>
    <dbReference type="NCBI Taxonomy" id="2981725"/>
    <lineage>
        <taxon>Bacteria</taxon>
        <taxon>Bacillati</taxon>
        <taxon>Bacillota</taxon>
        <taxon>Clostridia</taxon>
        <taxon>Lachnospirales</taxon>
        <taxon>Lachnospiraceae</taxon>
        <taxon>Brotonthovivens</taxon>
    </lineage>
</organism>
<evidence type="ECO:0000313" key="7">
    <source>
        <dbReference type="Proteomes" id="UP001652442"/>
    </source>
</evidence>
<dbReference type="Pfam" id="PF00126">
    <property type="entry name" value="HTH_1"/>
    <property type="match status" value="1"/>
</dbReference>
<dbReference type="EMBL" id="JAOQJQ010000010">
    <property type="protein sequence ID" value="MCU6763736.1"/>
    <property type="molecule type" value="Genomic_DNA"/>
</dbReference>
<name>A0ABT2TPM5_9FIRM</name>
<dbReference type="PANTHER" id="PTHR30346">
    <property type="entry name" value="TRANSCRIPTIONAL DUAL REGULATOR HCAR-RELATED"/>
    <property type="match status" value="1"/>
</dbReference>
<evidence type="ECO:0000256" key="1">
    <source>
        <dbReference type="ARBA" id="ARBA00009437"/>
    </source>
</evidence>
<proteinExistence type="inferred from homology"/>
<keyword evidence="7" id="KW-1185">Reference proteome</keyword>
<keyword evidence="4" id="KW-0804">Transcription</keyword>
<dbReference type="RefSeq" id="WP_158426377.1">
    <property type="nucleotide sequence ID" value="NZ_JAOQJQ010000010.1"/>
</dbReference>
<dbReference type="InterPro" id="IPR036390">
    <property type="entry name" value="WH_DNA-bd_sf"/>
</dbReference>
<keyword evidence="2" id="KW-0805">Transcription regulation</keyword>
<gene>
    <name evidence="6" type="ORF">OCV88_15630</name>
</gene>
<evidence type="ECO:0000259" key="5">
    <source>
        <dbReference type="PROSITE" id="PS50931"/>
    </source>
</evidence>